<feature type="non-terminal residue" evidence="3">
    <location>
        <position position="518"/>
    </location>
</feature>
<dbReference type="Proteomes" id="UP001233999">
    <property type="component" value="Unassembled WGS sequence"/>
</dbReference>
<evidence type="ECO:0000256" key="1">
    <source>
        <dbReference type="SAM" id="MobiDB-lite"/>
    </source>
</evidence>
<dbReference type="Gene3D" id="3.10.100.10">
    <property type="entry name" value="Mannose-Binding Protein A, subunit A"/>
    <property type="match status" value="1"/>
</dbReference>
<dbReference type="SMART" id="SM00034">
    <property type="entry name" value="CLECT"/>
    <property type="match status" value="1"/>
</dbReference>
<feature type="compositionally biased region" description="Basic and acidic residues" evidence="1">
    <location>
        <begin position="172"/>
        <end position="184"/>
    </location>
</feature>
<reference evidence="3" key="1">
    <citation type="journal article" date="2023" name="IScience">
        <title>Live-bearing cockroach genome reveals convergent evolutionary mechanisms linked to viviparity in insects and beyond.</title>
        <authorList>
            <person name="Fouks B."/>
            <person name="Harrison M.C."/>
            <person name="Mikhailova A.A."/>
            <person name="Marchal E."/>
            <person name="English S."/>
            <person name="Carruthers M."/>
            <person name="Jennings E.C."/>
            <person name="Chiamaka E.L."/>
            <person name="Frigard R.A."/>
            <person name="Pippel M."/>
            <person name="Attardo G.M."/>
            <person name="Benoit J.B."/>
            <person name="Bornberg-Bauer E."/>
            <person name="Tobe S.S."/>
        </authorList>
    </citation>
    <scope>NUCLEOTIDE SEQUENCE</scope>
    <source>
        <strain evidence="3">Stay&amp;Tobe</strain>
    </source>
</reference>
<feature type="compositionally biased region" description="Polar residues" evidence="1">
    <location>
        <begin position="162"/>
        <end position="171"/>
    </location>
</feature>
<gene>
    <name evidence="3" type="ORF">L9F63_019214</name>
</gene>
<evidence type="ECO:0000313" key="4">
    <source>
        <dbReference type="Proteomes" id="UP001233999"/>
    </source>
</evidence>
<feature type="domain" description="C-type lectin" evidence="2">
    <location>
        <begin position="404"/>
        <end position="514"/>
    </location>
</feature>
<dbReference type="InterPro" id="IPR001304">
    <property type="entry name" value="C-type_lectin-like"/>
</dbReference>
<dbReference type="Pfam" id="PF00059">
    <property type="entry name" value="Lectin_C"/>
    <property type="match status" value="1"/>
</dbReference>
<evidence type="ECO:0000313" key="3">
    <source>
        <dbReference type="EMBL" id="KAJ9587265.1"/>
    </source>
</evidence>
<dbReference type="PANTHER" id="PTHR22803">
    <property type="entry name" value="MANNOSE, PHOSPHOLIPASE, LECTIN RECEPTOR RELATED"/>
    <property type="match status" value="1"/>
</dbReference>
<dbReference type="InterPro" id="IPR016187">
    <property type="entry name" value="CTDL_fold"/>
</dbReference>
<dbReference type="InterPro" id="IPR016186">
    <property type="entry name" value="C-type_lectin-like/link_sf"/>
</dbReference>
<dbReference type="SUPFAM" id="SSF56436">
    <property type="entry name" value="C-type lectin-like"/>
    <property type="match status" value="1"/>
</dbReference>
<dbReference type="PROSITE" id="PS50041">
    <property type="entry name" value="C_TYPE_LECTIN_2"/>
    <property type="match status" value="1"/>
</dbReference>
<feature type="compositionally biased region" description="Basic residues" evidence="1">
    <location>
        <begin position="149"/>
        <end position="160"/>
    </location>
</feature>
<comment type="caution">
    <text evidence="3">The sequence shown here is derived from an EMBL/GenBank/DDBJ whole genome shotgun (WGS) entry which is preliminary data.</text>
</comment>
<organism evidence="3 4">
    <name type="scientific">Diploptera punctata</name>
    <name type="common">Pacific beetle cockroach</name>
    <dbReference type="NCBI Taxonomy" id="6984"/>
    <lineage>
        <taxon>Eukaryota</taxon>
        <taxon>Metazoa</taxon>
        <taxon>Ecdysozoa</taxon>
        <taxon>Arthropoda</taxon>
        <taxon>Hexapoda</taxon>
        <taxon>Insecta</taxon>
        <taxon>Pterygota</taxon>
        <taxon>Neoptera</taxon>
        <taxon>Polyneoptera</taxon>
        <taxon>Dictyoptera</taxon>
        <taxon>Blattodea</taxon>
        <taxon>Blaberoidea</taxon>
        <taxon>Blaberidae</taxon>
        <taxon>Diplopterinae</taxon>
        <taxon>Diploptera</taxon>
    </lineage>
</organism>
<accession>A0AAD7ZV85</accession>
<reference evidence="3" key="2">
    <citation type="submission" date="2023-05" db="EMBL/GenBank/DDBJ databases">
        <authorList>
            <person name="Fouks B."/>
        </authorList>
    </citation>
    <scope>NUCLEOTIDE SEQUENCE</scope>
    <source>
        <strain evidence="3">Stay&amp;Tobe</strain>
        <tissue evidence="3">Testes</tissue>
    </source>
</reference>
<dbReference type="CDD" id="cd00037">
    <property type="entry name" value="CLECT"/>
    <property type="match status" value="1"/>
</dbReference>
<feature type="non-terminal residue" evidence="3">
    <location>
        <position position="1"/>
    </location>
</feature>
<name>A0AAD7ZV85_DIPPU</name>
<evidence type="ECO:0000259" key="2">
    <source>
        <dbReference type="PROSITE" id="PS50041"/>
    </source>
</evidence>
<dbReference type="EMBL" id="JASPKZ010006462">
    <property type="protein sequence ID" value="KAJ9587265.1"/>
    <property type="molecule type" value="Genomic_DNA"/>
</dbReference>
<keyword evidence="4" id="KW-1185">Reference proteome</keyword>
<dbReference type="InterPro" id="IPR050111">
    <property type="entry name" value="C-type_lectin/snaclec_domain"/>
</dbReference>
<proteinExistence type="predicted"/>
<feature type="region of interest" description="Disordered" evidence="1">
    <location>
        <begin position="147"/>
        <end position="187"/>
    </location>
</feature>
<sequence>LKPNNTACLCQQARMYVRICSRHVSIASGVYGVGDRCCTPLHHLPASHSPEERPGVWTARFGEYEISIELRHHNAAGEKAEYNDTWTVKIKHTPKHLIMWDEKEEQDNEVLDDLIQDPPHQVSGTRDSWNSVNIDDDTPILRKIETLPRKSKRTKKRRQLASKFSTTTEKNNIPEKKSSEKDGSVSELVQGSTRINVLFDNANNKNVSDETNISNQTDQWNNIAAIIYDGSLINSGVMNNASEQDMDNYDSNSERLAEPYALPLQQSSNDYSEVNVPPVTQDVRTSNKYNSTTLKIPKEFPDGKQNREIGLHGNSTELNSDHTIPNGYDYVVEDPKAIQYDQTVEENSEEVSKEVDFSDLEPSSEIKRLAEWYPRSTPLSIRNNGYKLFPRVGWFKLIPWAERWSNASKVCEGEGAHLAVPNTIEKVKVFLEIFSNYPDVLEKSILSEQVYVGVFSDHHRHFHTVRDELFEPDFSIWFPGEPDNADPGEDCVTFHRKGKIRDVPCFYNLPFICEKTLD</sequence>
<dbReference type="AlphaFoldDB" id="A0AAD7ZV85"/>
<protein>
    <recommendedName>
        <fullName evidence="2">C-type lectin domain-containing protein</fullName>
    </recommendedName>
</protein>